<accession>A0AAE3QK87</accession>
<organism evidence="2 3">
    <name type="scientific">Xanthocytophaga flava</name>
    <dbReference type="NCBI Taxonomy" id="3048013"/>
    <lineage>
        <taxon>Bacteria</taxon>
        <taxon>Pseudomonadati</taxon>
        <taxon>Bacteroidota</taxon>
        <taxon>Cytophagia</taxon>
        <taxon>Cytophagales</taxon>
        <taxon>Rhodocytophagaceae</taxon>
        <taxon>Xanthocytophaga</taxon>
    </lineage>
</organism>
<dbReference type="AlphaFoldDB" id="A0AAE3QK87"/>
<proteinExistence type="predicted"/>
<evidence type="ECO:0000256" key="1">
    <source>
        <dbReference type="SAM" id="Phobius"/>
    </source>
</evidence>
<keyword evidence="1" id="KW-0472">Membrane</keyword>
<evidence type="ECO:0000313" key="2">
    <source>
        <dbReference type="EMBL" id="MDJ1480907.1"/>
    </source>
</evidence>
<feature type="transmembrane region" description="Helical" evidence="1">
    <location>
        <begin position="62"/>
        <end position="79"/>
    </location>
</feature>
<gene>
    <name evidence="2" type="ORF">QNI16_10475</name>
</gene>
<dbReference type="Proteomes" id="UP001241110">
    <property type="component" value="Unassembled WGS sequence"/>
</dbReference>
<dbReference type="EMBL" id="JASJOS010000004">
    <property type="protein sequence ID" value="MDJ1480907.1"/>
    <property type="molecule type" value="Genomic_DNA"/>
</dbReference>
<keyword evidence="1" id="KW-0812">Transmembrane</keyword>
<keyword evidence="1" id="KW-1133">Transmembrane helix</keyword>
<protein>
    <submittedName>
        <fullName evidence="2">Uncharacterized protein</fullName>
    </submittedName>
</protein>
<dbReference type="RefSeq" id="WP_313978010.1">
    <property type="nucleotide sequence ID" value="NZ_JASJOS010000004.1"/>
</dbReference>
<sequence length="119" mass="13681">MVCHRDIKFTDIPPSVEEFIAKINEITGIEVIYDEYEIINPHYPSDNFIYTYQGDTVSLTVFGYYTISYLLGVALYALVQLGGDFGNGFIPAWASLKWEDIKDRVDRLPNYPYPTNLLN</sequence>
<reference evidence="2" key="1">
    <citation type="submission" date="2023-05" db="EMBL/GenBank/DDBJ databases">
        <authorList>
            <person name="Zhang X."/>
        </authorList>
    </citation>
    <scope>NUCLEOTIDE SEQUENCE</scope>
    <source>
        <strain evidence="2">YF14B1</strain>
    </source>
</reference>
<name>A0AAE3QK87_9BACT</name>
<comment type="caution">
    <text evidence="2">The sequence shown here is derived from an EMBL/GenBank/DDBJ whole genome shotgun (WGS) entry which is preliminary data.</text>
</comment>
<evidence type="ECO:0000313" key="3">
    <source>
        <dbReference type="Proteomes" id="UP001241110"/>
    </source>
</evidence>